<evidence type="ECO:0000256" key="1">
    <source>
        <dbReference type="SAM" id="SignalP"/>
    </source>
</evidence>
<protein>
    <submittedName>
        <fullName evidence="3">PEP-CTERM motif protein</fullName>
    </submittedName>
</protein>
<dbReference type="EMBL" id="CP036425">
    <property type="protein sequence ID" value="QDU32218.1"/>
    <property type="molecule type" value="Genomic_DNA"/>
</dbReference>
<reference evidence="3 4" key="1">
    <citation type="submission" date="2019-02" db="EMBL/GenBank/DDBJ databases">
        <title>Deep-cultivation of Planctomycetes and their phenomic and genomic characterization uncovers novel biology.</title>
        <authorList>
            <person name="Wiegand S."/>
            <person name="Jogler M."/>
            <person name="Boedeker C."/>
            <person name="Pinto D."/>
            <person name="Vollmers J."/>
            <person name="Rivas-Marin E."/>
            <person name="Kohn T."/>
            <person name="Peeters S.H."/>
            <person name="Heuer A."/>
            <person name="Rast P."/>
            <person name="Oberbeckmann S."/>
            <person name="Bunk B."/>
            <person name="Jeske O."/>
            <person name="Meyerdierks A."/>
            <person name="Storesund J.E."/>
            <person name="Kallscheuer N."/>
            <person name="Luecker S."/>
            <person name="Lage O.M."/>
            <person name="Pohl T."/>
            <person name="Merkel B.J."/>
            <person name="Hornburger P."/>
            <person name="Mueller R.-W."/>
            <person name="Bruemmer F."/>
            <person name="Labrenz M."/>
            <person name="Spormann A.M."/>
            <person name="Op den Camp H."/>
            <person name="Overmann J."/>
            <person name="Amann R."/>
            <person name="Jetten M.S.M."/>
            <person name="Mascher T."/>
            <person name="Medema M.H."/>
            <person name="Devos D.P."/>
            <person name="Kaster A.-K."/>
            <person name="Ovreas L."/>
            <person name="Rohde M."/>
            <person name="Galperin M.Y."/>
            <person name="Jogler C."/>
        </authorList>
    </citation>
    <scope>NUCLEOTIDE SEQUENCE [LARGE SCALE GENOMIC DNA]</scope>
    <source>
        <strain evidence="3 4">KS4</strain>
    </source>
</reference>
<feature type="chain" id="PRO_5021932506" evidence="1">
    <location>
        <begin position="23"/>
        <end position="224"/>
    </location>
</feature>
<proteinExistence type="predicted"/>
<dbReference type="Proteomes" id="UP000317369">
    <property type="component" value="Chromosome"/>
</dbReference>
<dbReference type="NCBIfam" id="TIGR02595">
    <property type="entry name" value="PEP_CTERM"/>
    <property type="match status" value="1"/>
</dbReference>
<sequence precursor="true">MNFAKTFFAGAAIACVAGSASAATIVEYSTVAGTSISANSNTAAEVSADDLVAGSGLTAQFFSTFNHTDWDPASTTFEAAVAANDYWSWGFDVSDAVKIDLTEMNIRLDRSGTGPDDVEIRAYVNGSTAGVSLFTYDYNDGKNGVTTTGIDLSGIGALTQGDSVEFVLAAFNSEASTGSFDLETVTWPGGTDSIQLVGDISAVPEPASLALLGLGGLAMLRRRK</sequence>
<dbReference type="InterPro" id="IPR013424">
    <property type="entry name" value="Ice-binding_C"/>
</dbReference>
<evidence type="ECO:0000259" key="2">
    <source>
        <dbReference type="Pfam" id="PF07589"/>
    </source>
</evidence>
<keyword evidence="1" id="KW-0732">Signal</keyword>
<accession>A0A517YPU0</accession>
<dbReference type="AlphaFoldDB" id="A0A517YPU0"/>
<dbReference type="Pfam" id="PF07589">
    <property type="entry name" value="PEP-CTERM"/>
    <property type="match status" value="1"/>
</dbReference>
<name>A0A517YPU0_9BACT</name>
<organism evidence="3 4">
    <name type="scientific">Poriferisphaera corsica</name>
    <dbReference type="NCBI Taxonomy" id="2528020"/>
    <lineage>
        <taxon>Bacteria</taxon>
        <taxon>Pseudomonadati</taxon>
        <taxon>Planctomycetota</taxon>
        <taxon>Phycisphaerae</taxon>
        <taxon>Phycisphaerales</taxon>
        <taxon>Phycisphaeraceae</taxon>
        <taxon>Poriferisphaera</taxon>
    </lineage>
</organism>
<feature type="signal peptide" evidence="1">
    <location>
        <begin position="1"/>
        <end position="22"/>
    </location>
</feature>
<evidence type="ECO:0000313" key="3">
    <source>
        <dbReference type="EMBL" id="QDU32218.1"/>
    </source>
</evidence>
<gene>
    <name evidence="3" type="ORF">KS4_02480</name>
</gene>
<feature type="domain" description="Ice-binding protein C-terminal" evidence="2">
    <location>
        <begin position="202"/>
        <end position="224"/>
    </location>
</feature>
<dbReference type="KEGG" id="pcor:KS4_02480"/>
<dbReference type="OrthoDB" id="288817at2"/>
<evidence type="ECO:0000313" key="4">
    <source>
        <dbReference type="Proteomes" id="UP000317369"/>
    </source>
</evidence>
<keyword evidence="4" id="KW-1185">Reference proteome</keyword>
<dbReference type="RefSeq" id="WP_145073415.1">
    <property type="nucleotide sequence ID" value="NZ_CP036425.1"/>
</dbReference>